<dbReference type="Pfam" id="PF15502">
    <property type="entry name" value="MPLKIP"/>
    <property type="match status" value="1"/>
</dbReference>
<comment type="caution">
    <text evidence="2">The sequence shown here is derived from an EMBL/GenBank/DDBJ whole genome shotgun (WGS) entry which is preliminary data.</text>
</comment>
<gene>
    <name evidence="2" type="ORF">FCM35_KLT12867</name>
</gene>
<name>A0A833QFR1_9POAL</name>
<feature type="region of interest" description="Disordered" evidence="1">
    <location>
        <begin position="1"/>
        <end position="58"/>
    </location>
</feature>
<dbReference type="PANTHER" id="PTHR36054">
    <property type="entry name" value="PROTEIN SICKLE"/>
    <property type="match status" value="1"/>
</dbReference>
<organism evidence="2 3">
    <name type="scientific">Carex littledalei</name>
    <dbReference type="NCBI Taxonomy" id="544730"/>
    <lineage>
        <taxon>Eukaryota</taxon>
        <taxon>Viridiplantae</taxon>
        <taxon>Streptophyta</taxon>
        <taxon>Embryophyta</taxon>
        <taxon>Tracheophyta</taxon>
        <taxon>Spermatophyta</taxon>
        <taxon>Magnoliopsida</taxon>
        <taxon>Liliopsida</taxon>
        <taxon>Poales</taxon>
        <taxon>Cyperaceae</taxon>
        <taxon>Cyperoideae</taxon>
        <taxon>Cariceae</taxon>
        <taxon>Carex</taxon>
        <taxon>Carex subgen. Euthyceras</taxon>
    </lineage>
</organism>
<dbReference type="AlphaFoldDB" id="A0A833QFR1"/>
<feature type="compositionally biased region" description="Basic and acidic residues" evidence="1">
    <location>
        <begin position="1"/>
        <end position="12"/>
    </location>
</feature>
<keyword evidence="3" id="KW-1185">Reference proteome</keyword>
<protein>
    <recommendedName>
        <fullName evidence="4">Hydroxyproline-rich glycoprotein family protein</fullName>
    </recommendedName>
</protein>
<dbReference type="GO" id="GO:0000398">
    <property type="term" value="P:mRNA splicing, via spliceosome"/>
    <property type="evidence" value="ECO:0007669"/>
    <property type="project" value="InterPro"/>
</dbReference>
<dbReference type="Proteomes" id="UP000623129">
    <property type="component" value="Unassembled WGS sequence"/>
</dbReference>
<evidence type="ECO:0000313" key="2">
    <source>
        <dbReference type="EMBL" id="KAF3322878.1"/>
    </source>
</evidence>
<dbReference type="InterPro" id="IPR028265">
    <property type="entry name" value="TTDN1/SICKLE"/>
</dbReference>
<feature type="compositionally biased region" description="Basic and acidic residues" evidence="1">
    <location>
        <begin position="262"/>
        <end position="278"/>
    </location>
</feature>
<dbReference type="PANTHER" id="PTHR36054:SF2">
    <property type="entry name" value="PROTEIN SICKLE"/>
    <property type="match status" value="1"/>
</dbReference>
<dbReference type="InterPro" id="IPR039292">
    <property type="entry name" value="SICKLE"/>
</dbReference>
<evidence type="ECO:0000313" key="3">
    <source>
        <dbReference type="Proteomes" id="UP000623129"/>
    </source>
</evidence>
<accession>A0A833QFR1</accession>
<proteinExistence type="predicted"/>
<evidence type="ECO:0000256" key="1">
    <source>
        <dbReference type="SAM" id="MobiDB-lite"/>
    </source>
</evidence>
<reference evidence="2" key="1">
    <citation type="submission" date="2020-01" db="EMBL/GenBank/DDBJ databases">
        <title>Genome sequence of Kobresia littledalei, the first chromosome-level genome in the family Cyperaceae.</title>
        <authorList>
            <person name="Qu G."/>
        </authorList>
    </citation>
    <scope>NUCLEOTIDE SEQUENCE</scope>
    <source>
        <strain evidence="2">C.B.Clarke</strain>
        <tissue evidence="2">Leaf</tissue>
    </source>
</reference>
<evidence type="ECO:0008006" key="4">
    <source>
        <dbReference type="Google" id="ProtNLM"/>
    </source>
</evidence>
<dbReference type="GO" id="GO:0035196">
    <property type="term" value="P:miRNA processing"/>
    <property type="evidence" value="ECO:0007669"/>
    <property type="project" value="InterPro"/>
</dbReference>
<feature type="compositionally biased region" description="Low complexity" evidence="1">
    <location>
        <begin position="180"/>
        <end position="199"/>
    </location>
</feature>
<dbReference type="EMBL" id="SWLB01000024">
    <property type="protein sequence ID" value="KAF3322878.1"/>
    <property type="molecule type" value="Genomic_DNA"/>
</dbReference>
<feature type="region of interest" description="Disordered" evidence="1">
    <location>
        <begin position="240"/>
        <end position="278"/>
    </location>
</feature>
<dbReference type="OrthoDB" id="1935385at2759"/>
<feature type="region of interest" description="Disordered" evidence="1">
    <location>
        <begin position="72"/>
        <end position="215"/>
    </location>
</feature>
<sequence>MEEAAKRRERLMALRSEASQRSGPPPPVPILGTAELPDPLFSSPAEAPTHPPRFDYYTNPSAAFSSAYSLNKRKSTSFPSPGNPPNSRPHARPNVGPYTYTGPNQPPMHQLGPQFHIPPHAPPTTDWRSPQFQPQPPWNIQPPSSGPGSWQPTSGAPFRMPYTNQPRSGFTNPCFVRNTSSGPRPSHNHNPNSNSYSGSRGTGGRGPGFNSRFGQRDYYSKSMVEDPWIELEPIAGNLIESLDSSGLGSGSGSGSRSWLPESIRKKETTKPDKIGNRYEKKLSLSEYLDLSYNQTIDET</sequence>
<feature type="compositionally biased region" description="Polar residues" evidence="1">
    <location>
        <begin position="162"/>
        <end position="171"/>
    </location>
</feature>
<feature type="compositionally biased region" description="Low complexity" evidence="1">
    <location>
        <begin position="142"/>
        <end position="155"/>
    </location>
</feature>